<evidence type="ECO:0000313" key="3">
    <source>
        <dbReference type="Proteomes" id="UP000562929"/>
    </source>
</evidence>
<dbReference type="EMBL" id="JAACLJ010000001">
    <property type="protein sequence ID" value="KAF4595544.1"/>
    <property type="molecule type" value="Genomic_DNA"/>
</dbReference>
<keyword evidence="3" id="KW-1185">Reference proteome</keyword>
<feature type="compositionally biased region" description="Polar residues" evidence="1">
    <location>
        <begin position="8"/>
        <end position="44"/>
    </location>
</feature>
<protein>
    <submittedName>
        <fullName evidence="2">Uncharacterized protein</fullName>
    </submittedName>
</protein>
<accession>A0A8H4VGY0</accession>
<evidence type="ECO:0000313" key="2">
    <source>
        <dbReference type="EMBL" id="KAF4595544.1"/>
    </source>
</evidence>
<comment type="caution">
    <text evidence="2">The sequence shown here is derived from an EMBL/GenBank/DDBJ whole genome shotgun (WGS) entry which is preliminary data.</text>
</comment>
<feature type="compositionally biased region" description="Basic and acidic residues" evidence="1">
    <location>
        <begin position="90"/>
        <end position="107"/>
    </location>
</feature>
<feature type="compositionally biased region" description="Acidic residues" evidence="1">
    <location>
        <begin position="69"/>
        <end position="79"/>
    </location>
</feature>
<name>A0A8H4VGY0_9HYPO</name>
<organism evidence="2 3">
    <name type="scientific">Ophiocordyceps camponoti-floridani</name>
    <dbReference type="NCBI Taxonomy" id="2030778"/>
    <lineage>
        <taxon>Eukaryota</taxon>
        <taxon>Fungi</taxon>
        <taxon>Dikarya</taxon>
        <taxon>Ascomycota</taxon>
        <taxon>Pezizomycotina</taxon>
        <taxon>Sordariomycetes</taxon>
        <taxon>Hypocreomycetidae</taxon>
        <taxon>Hypocreales</taxon>
        <taxon>Ophiocordycipitaceae</taxon>
        <taxon>Ophiocordyceps</taxon>
    </lineage>
</organism>
<dbReference type="AlphaFoldDB" id="A0A8H4VGY0"/>
<reference evidence="2 3" key="1">
    <citation type="journal article" date="2020" name="G3 (Bethesda)">
        <title>Genetic Underpinnings of Host Manipulation by Ophiocordyceps as Revealed by Comparative Transcriptomics.</title>
        <authorList>
            <person name="Will I."/>
            <person name="Das B."/>
            <person name="Trinh T."/>
            <person name="Brachmann A."/>
            <person name="Ohm R.A."/>
            <person name="de Bekker C."/>
        </authorList>
    </citation>
    <scope>NUCLEOTIDE SEQUENCE [LARGE SCALE GENOMIC DNA]</scope>
    <source>
        <strain evidence="2 3">EC05</strain>
    </source>
</reference>
<proteinExistence type="predicted"/>
<dbReference type="Proteomes" id="UP000562929">
    <property type="component" value="Unassembled WGS sequence"/>
</dbReference>
<sequence>MDIDGSRMSFSGESRTGDVTQRGESSVSVSNRSNAQRFSNWMNRDNSSSPGYSDDSRSNGGPTFIDLTGNEDDDDDNDEESRRSVPSAKRSNDDESHEGSPKRQRSE</sequence>
<gene>
    <name evidence="2" type="ORF">GQ602_001157</name>
</gene>
<feature type="region of interest" description="Disordered" evidence="1">
    <location>
        <begin position="1"/>
        <end position="107"/>
    </location>
</feature>
<evidence type="ECO:0000256" key="1">
    <source>
        <dbReference type="SAM" id="MobiDB-lite"/>
    </source>
</evidence>